<accession>A0AAV3XDR1</accession>
<evidence type="ECO:0000313" key="1">
    <source>
        <dbReference type="EMBL" id="GET40383.1"/>
    </source>
</evidence>
<dbReference type="Proteomes" id="UP001050975">
    <property type="component" value="Unassembled WGS sequence"/>
</dbReference>
<organism evidence="1 2">
    <name type="scientific">Microseira wollei NIES-4236</name>
    <dbReference type="NCBI Taxonomy" id="2530354"/>
    <lineage>
        <taxon>Bacteria</taxon>
        <taxon>Bacillati</taxon>
        <taxon>Cyanobacteriota</taxon>
        <taxon>Cyanophyceae</taxon>
        <taxon>Oscillatoriophycideae</taxon>
        <taxon>Aerosakkonematales</taxon>
        <taxon>Aerosakkonemataceae</taxon>
        <taxon>Microseira</taxon>
    </lineage>
</organism>
<comment type="caution">
    <text evidence="1">The sequence shown here is derived from an EMBL/GenBank/DDBJ whole genome shotgun (WGS) entry which is preliminary data.</text>
</comment>
<reference evidence="1" key="1">
    <citation type="submission" date="2019-10" db="EMBL/GenBank/DDBJ databases">
        <title>Draft genome sequece of Microseira wollei NIES-4236.</title>
        <authorList>
            <person name="Yamaguchi H."/>
            <person name="Suzuki S."/>
            <person name="Kawachi M."/>
        </authorList>
    </citation>
    <scope>NUCLEOTIDE SEQUENCE</scope>
    <source>
        <strain evidence="1">NIES-4236</strain>
    </source>
</reference>
<gene>
    <name evidence="1" type="ORF">MiSe_51920</name>
</gene>
<proteinExistence type="predicted"/>
<dbReference type="EMBL" id="BLAY01000089">
    <property type="protein sequence ID" value="GET40383.1"/>
    <property type="molecule type" value="Genomic_DNA"/>
</dbReference>
<name>A0AAV3XDR1_9CYAN</name>
<sequence>MFLIELLYRINWYKTMAKGRKFITFEAIDEQKEILKAYWEQERRTQTDVLRSYIRTLKGKLRAADT</sequence>
<keyword evidence="2" id="KW-1185">Reference proteome</keyword>
<evidence type="ECO:0000313" key="2">
    <source>
        <dbReference type="Proteomes" id="UP001050975"/>
    </source>
</evidence>
<protein>
    <submittedName>
        <fullName evidence="1">Uncharacterized protein</fullName>
    </submittedName>
</protein>
<dbReference type="AlphaFoldDB" id="A0AAV3XDR1"/>